<name>A0ABV1FQQ7_9BACT</name>
<dbReference type="InterPro" id="IPR002686">
    <property type="entry name" value="Transposase_17"/>
</dbReference>
<dbReference type="InterPro" id="IPR052715">
    <property type="entry name" value="RAYT_transposase"/>
</dbReference>
<sequence length="371" mass="42673">MNHPSESPDRTLWRATDTTRHHRENLWNYKGRGFYHFTLNVEGRYPLFGRLEGDSAEEAHIVLSAFGEGVARLFRGIPMHQAQRGCTIRVLALCVMPDHLHGVLRVVEPMPKSVGEVIRGFKSACTSLYKREFAEGDTAFRPFFMRHQSIWEFMHAGYHERIMHRTGQYKNMVAYALDNPRRLWLKTRHPNLFCMRHQLSLRFTNEEGQMVDWRFRALGNLFLLDAPLKQEIQCSRSLDEAQLRDYLTSKEEQACQGAVSVSAAISQGEKVVCRRLREAHHPLVILLKDGFPAEHSPHERFYKPGGVYFDACAAGRLLLLEPNKPTFADKDISAAVYRRSPQAPPESLRYQFLALNRIAWVIANAKGTWGL</sequence>
<dbReference type="SMART" id="SM01321">
    <property type="entry name" value="Y1_Tnp"/>
    <property type="match status" value="1"/>
</dbReference>
<comment type="caution">
    <text evidence="2">The sequence shown here is derived from an EMBL/GenBank/DDBJ whole genome shotgun (WGS) entry which is preliminary data.</text>
</comment>
<dbReference type="Gene3D" id="3.30.70.1290">
    <property type="entry name" value="Transposase IS200-like"/>
    <property type="match status" value="1"/>
</dbReference>
<gene>
    <name evidence="2" type="ORF">AAAT34_06720</name>
</gene>
<evidence type="ECO:0000313" key="2">
    <source>
        <dbReference type="EMBL" id="MEQ2486746.1"/>
    </source>
</evidence>
<dbReference type="PANTHER" id="PTHR36966">
    <property type="entry name" value="REP-ASSOCIATED TYROSINE TRANSPOSASE"/>
    <property type="match status" value="1"/>
</dbReference>
<accession>A0ABV1FQQ7</accession>
<proteinExistence type="predicted"/>
<dbReference type="Proteomes" id="UP001487296">
    <property type="component" value="Unassembled WGS sequence"/>
</dbReference>
<keyword evidence="3" id="KW-1185">Reference proteome</keyword>
<reference evidence="2 3" key="1">
    <citation type="submission" date="2024-04" db="EMBL/GenBank/DDBJ databases">
        <title>Human intestinal bacterial collection.</title>
        <authorList>
            <person name="Pauvert C."/>
            <person name="Hitch T.C.A."/>
            <person name="Clavel T."/>
        </authorList>
    </citation>
    <scope>NUCLEOTIDE SEQUENCE [LARGE SCALE GENOMIC DNA]</scope>
    <source>
        <strain evidence="2 3">CLA-AA-H145</strain>
    </source>
</reference>
<dbReference type="InterPro" id="IPR036515">
    <property type="entry name" value="Transposase_17_sf"/>
</dbReference>
<organism evidence="2 3">
    <name type="scientific">Hallella faecis</name>
    <dbReference type="NCBI Taxonomy" id="2841596"/>
    <lineage>
        <taxon>Bacteria</taxon>
        <taxon>Pseudomonadati</taxon>
        <taxon>Bacteroidota</taxon>
        <taxon>Bacteroidia</taxon>
        <taxon>Bacteroidales</taxon>
        <taxon>Prevotellaceae</taxon>
        <taxon>Hallella</taxon>
    </lineage>
</organism>
<evidence type="ECO:0000259" key="1">
    <source>
        <dbReference type="SMART" id="SM01321"/>
    </source>
</evidence>
<protein>
    <recommendedName>
        <fullName evidence="1">Transposase IS200-like domain-containing protein</fullName>
    </recommendedName>
</protein>
<dbReference type="SUPFAM" id="SSF143422">
    <property type="entry name" value="Transposase IS200-like"/>
    <property type="match status" value="1"/>
</dbReference>
<dbReference type="PANTHER" id="PTHR36966:SF1">
    <property type="entry name" value="REP-ASSOCIATED TYROSINE TRANSPOSASE"/>
    <property type="match status" value="1"/>
</dbReference>
<dbReference type="RefSeq" id="WP_215759830.1">
    <property type="nucleotide sequence ID" value="NZ_JAHKBE010000021.1"/>
</dbReference>
<evidence type="ECO:0000313" key="3">
    <source>
        <dbReference type="Proteomes" id="UP001487296"/>
    </source>
</evidence>
<feature type="domain" description="Transposase IS200-like" evidence="1">
    <location>
        <begin position="30"/>
        <end position="179"/>
    </location>
</feature>
<dbReference type="EMBL" id="JBBNFP010000021">
    <property type="protein sequence ID" value="MEQ2486746.1"/>
    <property type="molecule type" value="Genomic_DNA"/>
</dbReference>